<evidence type="ECO:0008006" key="3">
    <source>
        <dbReference type="Google" id="ProtNLM"/>
    </source>
</evidence>
<comment type="caution">
    <text evidence="2">The sequence shown here is derived from an EMBL/GenBank/DDBJ whole genome shotgun (WGS) entry which is preliminary data.</text>
</comment>
<proteinExistence type="predicted"/>
<dbReference type="EMBL" id="LAZR01053031">
    <property type="protein sequence ID" value="KKK81646.1"/>
    <property type="molecule type" value="Genomic_DNA"/>
</dbReference>
<organism evidence="2">
    <name type="scientific">marine sediment metagenome</name>
    <dbReference type="NCBI Taxonomy" id="412755"/>
    <lineage>
        <taxon>unclassified sequences</taxon>
        <taxon>metagenomes</taxon>
        <taxon>ecological metagenomes</taxon>
    </lineage>
</organism>
<keyword evidence="1" id="KW-1133">Transmembrane helix</keyword>
<gene>
    <name evidence="2" type="ORF">LCGC14_2811350</name>
</gene>
<protein>
    <recommendedName>
        <fullName evidence="3">DUF2061 domain-containing protein</fullName>
    </recommendedName>
</protein>
<evidence type="ECO:0000313" key="2">
    <source>
        <dbReference type="EMBL" id="KKK81646.1"/>
    </source>
</evidence>
<feature type="transmembrane region" description="Helical" evidence="1">
    <location>
        <begin position="21"/>
        <end position="44"/>
    </location>
</feature>
<dbReference type="AlphaFoldDB" id="A0A0F9BB40"/>
<keyword evidence="1" id="KW-0472">Membrane</keyword>
<reference evidence="2" key="1">
    <citation type="journal article" date="2015" name="Nature">
        <title>Complex archaea that bridge the gap between prokaryotes and eukaryotes.</title>
        <authorList>
            <person name="Spang A."/>
            <person name="Saw J.H."/>
            <person name="Jorgensen S.L."/>
            <person name="Zaremba-Niedzwiedzka K."/>
            <person name="Martijn J."/>
            <person name="Lind A.E."/>
            <person name="van Eijk R."/>
            <person name="Schleper C."/>
            <person name="Guy L."/>
            <person name="Ettema T.J."/>
        </authorList>
    </citation>
    <scope>NUCLEOTIDE SEQUENCE</scope>
</reference>
<name>A0A0F9BB40_9ZZZZ</name>
<feature type="transmembrane region" description="Helical" evidence="1">
    <location>
        <begin position="50"/>
        <end position="69"/>
    </location>
</feature>
<accession>A0A0F9BB40</accession>
<sequence>MQNKINPERNLLKFRKIKVNLLIHSTIIYRLFITFFEIIFLRILTGTWELAIKGSIIWNIINLGFYYIYHYSFAKVFKLGKE</sequence>
<evidence type="ECO:0000256" key="1">
    <source>
        <dbReference type="SAM" id="Phobius"/>
    </source>
</evidence>
<keyword evidence="1" id="KW-0812">Transmembrane</keyword>